<comment type="subcellular location">
    <subcellularLocation>
        <location evidence="1 10">Cell membrane</location>
        <topology evidence="1 10">Multi-pass membrane protein</topology>
    </subcellularLocation>
</comment>
<feature type="transmembrane region" description="Helical" evidence="10">
    <location>
        <begin position="374"/>
        <end position="400"/>
    </location>
</feature>
<feature type="transmembrane region" description="Helical" evidence="10">
    <location>
        <begin position="15"/>
        <end position="35"/>
    </location>
</feature>
<evidence type="ECO:0000256" key="4">
    <source>
        <dbReference type="ARBA" id="ARBA00022676"/>
    </source>
</evidence>
<dbReference type="RefSeq" id="WP_158985380.1">
    <property type="nucleotide sequence ID" value="NZ_BAABKY010000002.1"/>
</dbReference>
<dbReference type="EMBL" id="BAABKY010000002">
    <property type="protein sequence ID" value="GAA5076527.1"/>
    <property type="molecule type" value="Genomic_DNA"/>
</dbReference>
<evidence type="ECO:0000256" key="7">
    <source>
        <dbReference type="ARBA" id="ARBA00022989"/>
    </source>
</evidence>
<feature type="transmembrane region" description="Helical" evidence="10">
    <location>
        <begin position="300"/>
        <end position="323"/>
    </location>
</feature>
<comment type="similarity">
    <text evidence="2 10">Belongs to the glycosyltransferase 2 family.</text>
</comment>
<feature type="transmembrane region" description="Helical" evidence="10">
    <location>
        <begin position="343"/>
        <end position="362"/>
    </location>
</feature>
<evidence type="ECO:0000313" key="11">
    <source>
        <dbReference type="EMBL" id="GAA5076527.1"/>
    </source>
</evidence>
<dbReference type="PANTHER" id="PTHR43630:SF1">
    <property type="entry name" value="POLY-BETA-1,6-N-ACETYL-D-GLUCOSAMINE SYNTHASE"/>
    <property type="match status" value="1"/>
</dbReference>
<evidence type="ECO:0000256" key="1">
    <source>
        <dbReference type="ARBA" id="ARBA00004651"/>
    </source>
</evidence>
<accession>A0ABP9LHE9</accession>
<organism evidence="11 12">
    <name type="scientific">Lysobacter panacisoli</name>
    <dbReference type="NCBI Taxonomy" id="1255263"/>
    <lineage>
        <taxon>Bacteria</taxon>
        <taxon>Pseudomonadati</taxon>
        <taxon>Pseudomonadota</taxon>
        <taxon>Gammaproteobacteria</taxon>
        <taxon>Lysobacterales</taxon>
        <taxon>Lysobacteraceae</taxon>
        <taxon>Lysobacter</taxon>
    </lineage>
</organism>
<sequence>MNWSSLRVWLELLCFGYPYAMAWYWMIGGVLFHLLRERKEPRFDMPPPLAQHPPVSVLVPCHNEAQQIAETLAALDASTYPDFEIIAIDDGSTDGSSALLDELATRYPRLRVVHLDRNRGKGAALNFGATTARSELLLCIDGDTLLDPHAITWVVRRFQNDPRIGGVTGNPRIRNRSTLVGRLQVGEFSAIVGLIKRAQRIYGSLFTASGAISAYRKRALHDAGWWSPHTVTEDVDISWRLQMTGWQMAFEPKALAWILTPETVRGLWRQRLRWAEGGAGVALRATPQLLRGHGARMWPLWLNWLVSVMWAYAMLLVIALGLVDTWNVGRFMGLRGIGFLPGQFGMVLAFYYLLQALVAVALDRRYEYGMMRALFWVVWYPLVFWTLQAATAVVGLPLALMRGDKGRWTSPDRGFR</sequence>
<gene>
    <name evidence="11" type="primary">pgaC</name>
    <name evidence="11" type="ORF">GCM10025759_21240</name>
</gene>
<evidence type="ECO:0000256" key="8">
    <source>
        <dbReference type="ARBA" id="ARBA00023136"/>
    </source>
</evidence>
<evidence type="ECO:0000256" key="3">
    <source>
        <dbReference type="ARBA" id="ARBA00022475"/>
    </source>
</evidence>
<evidence type="ECO:0000256" key="5">
    <source>
        <dbReference type="ARBA" id="ARBA00022679"/>
    </source>
</evidence>
<dbReference type="CDD" id="cd06423">
    <property type="entry name" value="CESA_like"/>
    <property type="match status" value="1"/>
</dbReference>
<evidence type="ECO:0000256" key="2">
    <source>
        <dbReference type="ARBA" id="ARBA00006739"/>
    </source>
</evidence>
<keyword evidence="7 10" id="KW-1133">Transmembrane helix</keyword>
<dbReference type="SUPFAM" id="SSF53448">
    <property type="entry name" value="Nucleotide-diphospho-sugar transferases"/>
    <property type="match status" value="1"/>
</dbReference>
<evidence type="ECO:0000256" key="9">
    <source>
        <dbReference type="NCBIfam" id="TIGR03937"/>
    </source>
</evidence>
<dbReference type="EC" id="2.4.1.-" evidence="10"/>
<reference evidence="12" key="1">
    <citation type="journal article" date="2019" name="Int. J. Syst. Evol. Microbiol.">
        <title>The Global Catalogue of Microorganisms (GCM) 10K type strain sequencing project: providing services to taxonomists for standard genome sequencing and annotation.</title>
        <authorList>
            <consortium name="The Broad Institute Genomics Platform"/>
            <consortium name="The Broad Institute Genome Sequencing Center for Infectious Disease"/>
            <person name="Wu L."/>
            <person name="Ma J."/>
        </authorList>
    </citation>
    <scope>NUCLEOTIDE SEQUENCE [LARGE SCALE GENOMIC DNA]</scope>
    <source>
        <strain evidence="12">JCM 19212</strain>
    </source>
</reference>
<keyword evidence="5 10" id="KW-0808">Transferase</keyword>
<dbReference type="PANTHER" id="PTHR43630">
    <property type="entry name" value="POLY-BETA-1,6-N-ACETYL-D-GLUCOSAMINE SYNTHASE"/>
    <property type="match status" value="1"/>
</dbReference>
<dbReference type="Pfam" id="PF13641">
    <property type="entry name" value="Glyco_tranf_2_3"/>
    <property type="match status" value="1"/>
</dbReference>
<dbReference type="InterPro" id="IPR023853">
    <property type="entry name" value="PGA_PgaC/IcaA"/>
</dbReference>
<keyword evidence="12" id="KW-1185">Reference proteome</keyword>
<dbReference type="Gene3D" id="3.90.550.10">
    <property type="entry name" value="Spore Coat Polysaccharide Biosynthesis Protein SpsA, Chain A"/>
    <property type="match status" value="1"/>
</dbReference>
<dbReference type="InterPro" id="IPR029044">
    <property type="entry name" value="Nucleotide-diphossugar_trans"/>
</dbReference>
<dbReference type="Proteomes" id="UP001501083">
    <property type="component" value="Unassembled WGS sequence"/>
</dbReference>
<name>A0ABP9LHE9_9GAMM</name>
<protein>
    <recommendedName>
        <fullName evidence="9 10">Poly-beta-1,6-N-acetyl-D-glucosamine synthase</fullName>
        <shortName evidence="10">Poly-beta-1,6-GlcNAc synthase</shortName>
        <ecNumber evidence="10">2.4.1.-</ecNumber>
    </recommendedName>
</protein>
<keyword evidence="8 10" id="KW-0472">Membrane</keyword>
<keyword evidence="6 10" id="KW-0812">Transmembrane</keyword>
<evidence type="ECO:0000256" key="10">
    <source>
        <dbReference type="RuleBase" id="RU364028"/>
    </source>
</evidence>
<comment type="caution">
    <text evidence="11">The sequence shown here is derived from an EMBL/GenBank/DDBJ whole genome shotgun (WGS) entry which is preliminary data.</text>
</comment>
<evidence type="ECO:0000256" key="6">
    <source>
        <dbReference type="ARBA" id="ARBA00022692"/>
    </source>
</evidence>
<evidence type="ECO:0000313" key="12">
    <source>
        <dbReference type="Proteomes" id="UP001501083"/>
    </source>
</evidence>
<keyword evidence="4 10" id="KW-0328">Glycosyltransferase</keyword>
<dbReference type="NCBIfam" id="TIGR03937">
    <property type="entry name" value="PgaC_IcaA"/>
    <property type="match status" value="1"/>
</dbReference>
<proteinExistence type="inferred from homology"/>
<keyword evidence="3 10" id="KW-1003">Cell membrane</keyword>